<comment type="caution">
    <text evidence="1">The sequence shown here is derived from an EMBL/GenBank/DDBJ whole genome shotgun (WGS) entry which is preliminary data.</text>
</comment>
<protein>
    <submittedName>
        <fullName evidence="1">Uncharacterized protein</fullName>
    </submittedName>
</protein>
<dbReference type="AlphaFoldDB" id="A0A0F9Z914"/>
<dbReference type="RefSeq" id="XP_024330076.1">
    <property type="nucleotide sequence ID" value="XM_024476515.1"/>
</dbReference>
<name>A0A0F9Z914_9MICR</name>
<reference evidence="1 2" key="1">
    <citation type="journal article" date="2015" name="Environ. Microbiol.">
        <title>Genome analyses suggest the presence of polyploidy and recent human-driven expansions in eight global populations of the honeybee pathogen Nosema ceranae.</title>
        <authorList>
            <person name="Pelin A."/>
            <person name="Selman M."/>
            <person name="Aris-Brosou S."/>
            <person name="Farinelli L."/>
            <person name="Corradi N."/>
        </authorList>
    </citation>
    <scope>NUCLEOTIDE SEQUENCE [LARGE SCALE GENOMIC DNA]</scope>
    <source>
        <strain evidence="1 2">PA08 1199</strain>
    </source>
</reference>
<accession>A0A0F9Z914</accession>
<gene>
    <name evidence="1" type="ORF">AAJ76_8200013673</name>
</gene>
<dbReference type="VEuPathDB" id="MicrosporidiaDB:AAJ76_8200013673"/>
<dbReference type="EMBL" id="JPQZ01000082">
    <property type="protein sequence ID" value="KKO74334.1"/>
    <property type="molecule type" value="Genomic_DNA"/>
</dbReference>
<dbReference type="Proteomes" id="UP000034350">
    <property type="component" value="Unassembled WGS sequence"/>
</dbReference>
<organism evidence="1 2">
    <name type="scientific">Vairimorpha ceranae</name>
    <dbReference type="NCBI Taxonomy" id="40302"/>
    <lineage>
        <taxon>Eukaryota</taxon>
        <taxon>Fungi</taxon>
        <taxon>Fungi incertae sedis</taxon>
        <taxon>Microsporidia</taxon>
        <taxon>Nosematidae</taxon>
        <taxon>Vairimorpha</taxon>
    </lineage>
</organism>
<keyword evidence="2" id="KW-1185">Reference proteome</keyword>
<sequence length="60" mass="6950">MPLVIGNTERPRSLNNFNTHRYVDYTHLKKSCMTSPIFSIYLSNLNENMKSKKLQSITAC</sequence>
<evidence type="ECO:0000313" key="1">
    <source>
        <dbReference type="EMBL" id="KKO74334.1"/>
    </source>
</evidence>
<dbReference type="GeneID" id="36321469"/>
<evidence type="ECO:0000313" key="2">
    <source>
        <dbReference type="Proteomes" id="UP000034350"/>
    </source>
</evidence>
<proteinExistence type="predicted"/>